<dbReference type="GeneID" id="116200948"/>
<evidence type="ECO:0000256" key="6">
    <source>
        <dbReference type="ARBA" id="ARBA00023015"/>
    </source>
</evidence>
<dbReference type="GO" id="GO:0070860">
    <property type="term" value="C:RNA polymerase I core factor complex"/>
    <property type="evidence" value="ECO:0007669"/>
    <property type="project" value="InterPro"/>
</dbReference>
<protein>
    <submittedName>
        <fullName evidence="14">Uncharacterized protein</fullName>
    </submittedName>
</protein>
<reference evidence="14" key="2">
    <citation type="submission" date="2017-06" db="EMBL/GenBank/DDBJ databases">
        <title>The pomegranate genome and the genomics of punicalagin biosynthesis.</title>
        <authorList>
            <person name="Xu C."/>
        </authorList>
    </citation>
    <scope>NUCLEOTIDE SEQUENCE [LARGE SCALE GENOMIC DNA]</scope>
    <source>
        <tissue evidence="14">Fresh leaf</tissue>
    </source>
</reference>
<organism evidence="14 16">
    <name type="scientific">Punica granatum</name>
    <name type="common">Pomegranate</name>
    <dbReference type="NCBI Taxonomy" id="22663"/>
    <lineage>
        <taxon>Eukaryota</taxon>
        <taxon>Viridiplantae</taxon>
        <taxon>Streptophyta</taxon>
        <taxon>Embryophyta</taxon>
        <taxon>Tracheophyta</taxon>
        <taxon>Spermatophyta</taxon>
        <taxon>Magnoliopsida</taxon>
        <taxon>eudicotyledons</taxon>
        <taxon>Gunneridae</taxon>
        <taxon>Pentapetalae</taxon>
        <taxon>rosids</taxon>
        <taxon>malvids</taxon>
        <taxon>Myrtales</taxon>
        <taxon>Lythraceae</taxon>
        <taxon>Punica</taxon>
    </lineage>
</organism>
<evidence type="ECO:0000256" key="4">
    <source>
        <dbReference type="ARBA" id="ARBA00022771"/>
    </source>
</evidence>
<dbReference type="GO" id="GO:0001164">
    <property type="term" value="F:RNA polymerase I core promoter sequence-specific DNA binding"/>
    <property type="evidence" value="ECO:0007669"/>
    <property type="project" value="InterPro"/>
</dbReference>
<keyword evidence="17" id="KW-1185">Reference proteome</keyword>
<dbReference type="Pfam" id="PF11781">
    <property type="entry name" value="Zn_ribbon_RRN7"/>
    <property type="match status" value="1"/>
</dbReference>
<name>A0A218XX47_PUNGR</name>
<dbReference type="AlphaFoldDB" id="A0A218XX47"/>
<dbReference type="EMBL" id="PGOL01003585">
    <property type="protein sequence ID" value="PKI40383.1"/>
    <property type="molecule type" value="Genomic_DNA"/>
</dbReference>
<comment type="caution">
    <text evidence="14">The sequence shown here is derived from an EMBL/GenBank/DDBJ whole genome shotgun (WGS) entry which is preliminary data.</text>
</comment>
<keyword evidence="7" id="KW-0238">DNA-binding</keyword>
<evidence type="ECO:0000256" key="2">
    <source>
        <dbReference type="ARBA" id="ARBA00006899"/>
    </source>
</evidence>
<evidence type="ECO:0000259" key="11">
    <source>
        <dbReference type="Pfam" id="PF11781"/>
    </source>
</evidence>
<evidence type="ECO:0000256" key="7">
    <source>
        <dbReference type="ARBA" id="ARBA00023125"/>
    </source>
</evidence>
<dbReference type="Proteomes" id="UP000233551">
    <property type="component" value="Unassembled WGS sequence"/>
</dbReference>
<comment type="subcellular location">
    <subcellularLocation>
        <location evidence="1">Nucleus</location>
        <location evidence="1">Nucleolus</location>
    </subcellularLocation>
</comment>
<reference evidence="15 17" key="3">
    <citation type="submission" date="2017-11" db="EMBL/GenBank/DDBJ databases">
        <title>De-novo sequencing of pomegranate (Punica granatum L.) genome.</title>
        <authorList>
            <person name="Akparov Z."/>
            <person name="Amiraslanov A."/>
            <person name="Hajiyeva S."/>
            <person name="Abbasov M."/>
            <person name="Kaur K."/>
            <person name="Hamwieh A."/>
            <person name="Solovyev V."/>
            <person name="Salamov A."/>
            <person name="Braich B."/>
            <person name="Kosarev P."/>
            <person name="Mahmoud A."/>
            <person name="Hajiyev E."/>
            <person name="Babayeva S."/>
            <person name="Izzatullayeva V."/>
            <person name="Mammadov A."/>
            <person name="Mammadov A."/>
            <person name="Sharifova S."/>
            <person name="Ojaghi J."/>
            <person name="Eynullazada K."/>
            <person name="Bayramov B."/>
            <person name="Abdulazimova A."/>
            <person name="Shahmuradov I."/>
        </authorList>
    </citation>
    <scope>NUCLEOTIDE SEQUENCE [LARGE SCALE GENOMIC DNA]</scope>
    <source>
        <strain evidence="15">AG2017</strain>
        <strain evidence="17">cv. AG2017</strain>
        <tissue evidence="15">Leaf</tissue>
    </source>
</reference>
<proteinExistence type="inferred from homology"/>
<keyword evidence="3" id="KW-0479">Metal-binding</keyword>
<evidence type="ECO:0000256" key="3">
    <source>
        <dbReference type="ARBA" id="ARBA00022723"/>
    </source>
</evidence>
<dbReference type="InterPro" id="IPR033599">
    <property type="entry name" value="TAF1B/Rrn7"/>
</dbReference>
<evidence type="ECO:0000313" key="17">
    <source>
        <dbReference type="Proteomes" id="UP000233551"/>
    </source>
</evidence>
<evidence type="ECO:0000256" key="10">
    <source>
        <dbReference type="SAM" id="MobiDB-lite"/>
    </source>
</evidence>
<evidence type="ECO:0000256" key="9">
    <source>
        <dbReference type="ARBA" id="ARBA00023242"/>
    </source>
</evidence>
<comment type="similarity">
    <text evidence="2">Belongs to the RRN7/TAF1B family.</text>
</comment>
<feature type="domain" description="Rrn7/TAF1B N-terminal cyclin" evidence="12">
    <location>
        <begin position="154"/>
        <end position="290"/>
    </location>
</feature>
<keyword evidence="4" id="KW-0863">Zinc-finger</keyword>
<feature type="domain" description="Rrn7/TAF1B C-terminal cyclin" evidence="13">
    <location>
        <begin position="317"/>
        <end position="412"/>
    </location>
</feature>
<keyword evidence="9" id="KW-0539">Nucleus</keyword>
<keyword evidence="5" id="KW-0862">Zinc</keyword>
<feature type="region of interest" description="Disordered" evidence="10">
    <location>
        <begin position="504"/>
        <end position="566"/>
    </location>
</feature>
<gene>
    <name evidence="14" type="ORF">CDL15_Pgr024148</name>
    <name evidence="15" type="ORF">CRG98_039229</name>
</gene>
<accession>A0A218XX47</accession>
<dbReference type="GO" id="GO:0042790">
    <property type="term" value="P:nucleolar large rRNA transcription by RNA polymerase I"/>
    <property type="evidence" value="ECO:0007669"/>
    <property type="project" value="TreeGrafter"/>
</dbReference>
<dbReference type="EMBL" id="MTKT01000666">
    <property type="protein sequence ID" value="OWM89400.1"/>
    <property type="molecule type" value="Genomic_DNA"/>
</dbReference>
<reference evidence="16" key="1">
    <citation type="journal article" date="2017" name="Plant J.">
        <title>The pomegranate (Punica granatum L.) genome and the genomics of punicalagin biosynthesis.</title>
        <authorList>
            <person name="Qin G."/>
            <person name="Xu C."/>
            <person name="Ming R."/>
            <person name="Tang H."/>
            <person name="Guyot R."/>
            <person name="Kramer E.M."/>
            <person name="Hu Y."/>
            <person name="Yi X."/>
            <person name="Qi Y."/>
            <person name="Xu X."/>
            <person name="Gao Z."/>
            <person name="Pan H."/>
            <person name="Jian J."/>
            <person name="Tian Y."/>
            <person name="Yue Z."/>
            <person name="Xu Y."/>
        </authorList>
    </citation>
    <scope>NUCLEOTIDE SEQUENCE [LARGE SCALE GENOMIC DNA]</scope>
    <source>
        <strain evidence="16">cv. Dabenzi</strain>
    </source>
</reference>
<evidence type="ECO:0000313" key="15">
    <source>
        <dbReference type="EMBL" id="PKI40383.1"/>
    </source>
</evidence>
<dbReference type="STRING" id="22663.A0A218XX47"/>
<feature type="domain" description="RRN7-type" evidence="11">
    <location>
        <begin position="9"/>
        <end position="37"/>
    </location>
</feature>
<dbReference type="PANTHER" id="PTHR31576:SF2">
    <property type="entry name" value="TATA BOX-BINDING PROTEIN-ASSOCIATED FACTOR RNA POLYMERASE I SUBUNIT B"/>
    <property type="match status" value="1"/>
</dbReference>
<dbReference type="InterPro" id="IPR048540">
    <property type="entry name" value="Rrn7_cyclin_N"/>
</dbReference>
<dbReference type="GO" id="GO:0008270">
    <property type="term" value="F:zinc ion binding"/>
    <property type="evidence" value="ECO:0007669"/>
    <property type="project" value="UniProtKB-KW"/>
</dbReference>
<dbReference type="InterPro" id="IPR048538">
    <property type="entry name" value="Rrn7_cyclin_C"/>
</dbReference>
<keyword evidence="8" id="KW-0804">Transcription</keyword>
<evidence type="ECO:0000313" key="14">
    <source>
        <dbReference type="EMBL" id="OWM89400.1"/>
    </source>
</evidence>
<dbReference type="Pfam" id="PF20644">
    <property type="entry name" value="Rrn7_cyclin_N"/>
    <property type="match status" value="1"/>
</dbReference>
<evidence type="ECO:0000259" key="13">
    <source>
        <dbReference type="Pfam" id="PF20645"/>
    </source>
</evidence>
<dbReference type="PANTHER" id="PTHR31576">
    <property type="entry name" value="TATA BOX-BINDING PROTEIN-ASSOCIATED FACTOR RNA POLYMERASE I SUBUNIT B"/>
    <property type="match status" value="1"/>
</dbReference>
<dbReference type="Proteomes" id="UP000197138">
    <property type="component" value="Unassembled WGS sequence"/>
</dbReference>
<evidence type="ECO:0000256" key="1">
    <source>
        <dbReference type="ARBA" id="ARBA00004604"/>
    </source>
</evidence>
<dbReference type="InterPro" id="IPR021752">
    <property type="entry name" value="TF_Rrn7_Zf"/>
</dbReference>
<evidence type="ECO:0000313" key="16">
    <source>
        <dbReference type="Proteomes" id="UP000197138"/>
    </source>
</evidence>
<feature type="compositionally biased region" description="Basic and acidic residues" evidence="10">
    <location>
        <begin position="517"/>
        <end position="539"/>
    </location>
</feature>
<evidence type="ECO:0000256" key="5">
    <source>
        <dbReference type="ARBA" id="ARBA00022833"/>
    </source>
</evidence>
<evidence type="ECO:0000259" key="12">
    <source>
        <dbReference type="Pfam" id="PF20644"/>
    </source>
</evidence>
<sequence length="692" mass="78609">MEGGCDTLNIMCQACGNVGFADGSDGFFYCTRCGSQADDIVDTGVADEDFVENSNRGALYHASHRRQAPLASAVKYESLASQSQLWTALTLSPKSPKKEQQQDDAYDPYPSPAADVFGSIGPVTPDDFAPSMGSRVLSREDYYNEVRIRYVMGLQLMVQLQCEALVKECGANPLVGRICGPIWLRFVAATQVFDDSWAEKTITDSETQRQGDVEEPKKLPLKFRAEPQNMHGQRAVMIWYRSLRKRIPLSSSMAISFLACHVAREPILPSDMVQWSVEGKLPYFSAFTEIEKDIGPPSNACPLSSSLMFRPSESVSSQKLESLAASIGQLIGLEFPPVNFCAIASRYLDELSLPEERILAQARLIQEWSMPPDLWLSSSEKRLPTRVGVMSILIVAIRILYNINGFGEWEKSLSEGACSSSPDGNSENSDDFDAKKLLQKLHARYNEIGHTSEYFKDLPTYLQYCKDVVFAGMEPPFEDYEEEKAMEQLWEFYQNNKNFEQADDQDPWFAKYSNGKRPRDCDKCERNPSVENKKLHDESSNDTDQSYESSMEDKNAGPSDRTSAETYRERAIRKLKLDMEENRFVYIPPRVKIKRHDYLHYKRKSDDGVWAYVAHADYYILLRACARVAQVDIRLMHMGVLIFEKRLAWLEKRIDHCLCVKPPEISCEFCSHGTQDNIEDNVDEINLSRLNL</sequence>
<evidence type="ECO:0000256" key="8">
    <source>
        <dbReference type="ARBA" id="ARBA00023163"/>
    </source>
</evidence>
<dbReference type="OrthoDB" id="10069252at2759"/>
<keyword evidence="6" id="KW-0805">Transcription regulation</keyword>
<dbReference type="Pfam" id="PF20645">
    <property type="entry name" value="Rrn7_cyclin_C"/>
    <property type="match status" value="1"/>
</dbReference>